<dbReference type="RefSeq" id="WP_119379852.1">
    <property type="nucleotide sequence ID" value="NZ_QWGB01000005.1"/>
</dbReference>
<reference evidence="3 4" key="1">
    <citation type="submission" date="2018-08" db="EMBL/GenBank/DDBJ databases">
        <title>Henriciella mobilis sp. nov., isolated from seawater.</title>
        <authorList>
            <person name="Cheng H."/>
            <person name="Wu Y.-H."/>
            <person name="Xu X.-W."/>
            <person name="Guo L.-L."/>
        </authorList>
    </citation>
    <scope>NUCLEOTIDE SEQUENCE [LARGE SCALE GENOMIC DNA]</scope>
    <source>
        <strain evidence="3 4">CCUG66934</strain>
    </source>
</reference>
<dbReference type="InterPro" id="IPR027417">
    <property type="entry name" value="P-loop_NTPase"/>
</dbReference>
<evidence type="ECO:0000259" key="2">
    <source>
        <dbReference type="Pfam" id="PF17289"/>
    </source>
</evidence>
<feature type="domain" description="Terminase large subunit gp17-like C-terminal" evidence="2">
    <location>
        <begin position="311"/>
        <end position="454"/>
    </location>
</feature>
<dbReference type="Proteomes" id="UP000265431">
    <property type="component" value="Unassembled WGS sequence"/>
</dbReference>
<dbReference type="Gene3D" id="3.30.420.240">
    <property type="match status" value="1"/>
</dbReference>
<keyword evidence="1" id="KW-1188">Viral release from host cell</keyword>
<evidence type="ECO:0000256" key="1">
    <source>
        <dbReference type="ARBA" id="ARBA00022612"/>
    </source>
</evidence>
<evidence type="ECO:0000313" key="3">
    <source>
        <dbReference type="EMBL" id="RIJ24663.1"/>
    </source>
</evidence>
<dbReference type="OrthoDB" id="9771580at2"/>
<evidence type="ECO:0000313" key="4">
    <source>
        <dbReference type="Proteomes" id="UP000265431"/>
    </source>
</evidence>
<accession>A0A399R152</accession>
<keyword evidence="4" id="KW-1185">Reference proteome</keyword>
<dbReference type="InterPro" id="IPR006517">
    <property type="entry name" value="Phage_terminase_lsu-like_C"/>
</dbReference>
<comment type="caution">
    <text evidence="3">The sequence shown here is derived from an EMBL/GenBank/DDBJ whole genome shotgun (WGS) entry which is preliminary data.</text>
</comment>
<name>A0A399R152_9PROT</name>
<dbReference type="Gene3D" id="3.40.50.300">
    <property type="entry name" value="P-loop containing nucleotide triphosphate hydrolases"/>
    <property type="match status" value="1"/>
</dbReference>
<organism evidence="3 4">
    <name type="scientific">Henriciella barbarensis</name>
    <dbReference type="NCBI Taxonomy" id="86342"/>
    <lineage>
        <taxon>Bacteria</taxon>
        <taxon>Pseudomonadati</taxon>
        <taxon>Pseudomonadota</taxon>
        <taxon>Alphaproteobacteria</taxon>
        <taxon>Hyphomonadales</taxon>
        <taxon>Hyphomonadaceae</taxon>
        <taxon>Henriciella</taxon>
    </lineage>
</organism>
<proteinExistence type="predicted"/>
<dbReference type="InterPro" id="IPR035421">
    <property type="entry name" value="Terminase_6C"/>
</dbReference>
<gene>
    <name evidence="3" type="ORF">D1224_10680</name>
</gene>
<sequence length="479" mass="55052">MNDARTLAALQRQSLYFFVQKAFSKLHPGVEFVRNWHIMAICKALEDVYEGRMTRLLITVPPRHLKSICTAVGFCAWALGRNPALKIITASYGGQLANELSHQFRTVVETDWYQQLFPSMRINPRANRAAEIKTTRQGGRLAVARGGSVTGFGADILIVDDLLKADEGRSDTERENAREFFQGSLLSRLNVRRTGRVIVIQQRLHEDDLAGNLILGGEYTHLNLPSIAAEPGVFNLGFDQVHRREVGDVLFQAREPREELERMRREMGEFAFNAQYLQNPTRPGGGHIRWEWFPRFDDNPPRTAYQQVVQSWDTGMSAAPDSDPSVCLSFGYRNHAWDLLDVFRQRLDFPDLKQAILRQQQHWHADRVVIERASSGISLLQDLRRGPGMRSRYFGFQPRLDKEDRMIGETIKLAEGFVRLPEDASWLAELRHELLGFPNARHDDQVDALSQFLAHISLRATWLEPDRVRERRSMQRRAR</sequence>
<dbReference type="NCBIfam" id="TIGR01630">
    <property type="entry name" value="psiM2_ORF9"/>
    <property type="match status" value="1"/>
</dbReference>
<protein>
    <recommendedName>
        <fullName evidence="2">Terminase large subunit gp17-like C-terminal domain-containing protein</fullName>
    </recommendedName>
</protein>
<dbReference type="EMBL" id="QWGB01000005">
    <property type="protein sequence ID" value="RIJ24663.1"/>
    <property type="molecule type" value="Genomic_DNA"/>
</dbReference>
<dbReference type="Pfam" id="PF17289">
    <property type="entry name" value="Terminase_6C"/>
    <property type="match status" value="1"/>
</dbReference>
<dbReference type="AlphaFoldDB" id="A0A399R152"/>